<organism evidence="3">
    <name type="scientific">Hirondellea gigas</name>
    <dbReference type="NCBI Taxonomy" id="1518452"/>
    <lineage>
        <taxon>Eukaryota</taxon>
        <taxon>Metazoa</taxon>
        <taxon>Ecdysozoa</taxon>
        <taxon>Arthropoda</taxon>
        <taxon>Crustacea</taxon>
        <taxon>Multicrustacea</taxon>
        <taxon>Malacostraca</taxon>
        <taxon>Eumalacostraca</taxon>
        <taxon>Peracarida</taxon>
        <taxon>Amphipoda</taxon>
        <taxon>Amphilochidea</taxon>
        <taxon>Lysianassida</taxon>
        <taxon>Lysianassidira</taxon>
        <taxon>Lysianassoidea</taxon>
        <taxon>Lysianassidae</taxon>
        <taxon>Hirondellea</taxon>
    </lineage>
</organism>
<feature type="compositionally biased region" description="Basic and acidic residues" evidence="1">
    <location>
        <begin position="301"/>
        <end position="318"/>
    </location>
</feature>
<dbReference type="Pfam" id="PF15113">
    <property type="entry name" value="TMEM117"/>
    <property type="match status" value="1"/>
</dbReference>
<feature type="transmembrane region" description="Helical" evidence="2">
    <location>
        <begin position="229"/>
        <end position="251"/>
    </location>
</feature>
<dbReference type="EMBL" id="IACT01008596">
    <property type="protein sequence ID" value="LAC27708.1"/>
    <property type="molecule type" value="mRNA"/>
</dbReference>
<sequence length="335" mass="38364">MKTVMKVAAFGTWGGDSITVMMVFDMMLQDRNFYSEWATRLRNWWTGRNRIISFWVIMIVLSTLVLLAIGSDSVSWDKYNGYFFHTDEFDRAFLASVITLFDLMIVIQDWEFPHFTTNKDVKLVGTNSVDLRIKTLRKVLNRPFWDVHVEGKWFNYGIISIVMCLDMNMLKNQVLYRPQDYGQFVEPPENTIWNIGSQDRANDPATILNLDNLQPEDYRMNARYNDFSSASLGATAIPAIFGVVMFVFLYWRYNKDMNLAAASRRANSEKELAQISASETNHSSSRKLSTDLANSDVVAVDSERSDVESRNAPARDADSLNIQARGIEDSTRSGE</sequence>
<keyword evidence="2 3" id="KW-0812">Transmembrane</keyword>
<dbReference type="PANTHER" id="PTHR31226">
    <property type="entry name" value="TRANSMEMBRANE PROTEIN 117"/>
    <property type="match status" value="1"/>
</dbReference>
<dbReference type="AlphaFoldDB" id="A0A6A7G8X7"/>
<keyword evidence="2" id="KW-0472">Membrane</keyword>
<keyword evidence="2" id="KW-1133">Transmembrane helix</keyword>
<feature type="compositionally biased region" description="Basic and acidic residues" evidence="1">
    <location>
        <begin position="326"/>
        <end position="335"/>
    </location>
</feature>
<feature type="transmembrane region" description="Helical" evidence="2">
    <location>
        <begin position="51"/>
        <end position="71"/>
    </location>
</feature>
<name>A0A6A7G8X7_9CRUS</name>
<feature type="transmembrane region" description="Helical" evidence="2">
    <location>
        <begin position="7"/>
        <end position="28"/>
    </location>
</feature>
<reference evidence="3" key="1">
    <citation type="submission" date="2017-11" db="EMBL/GenBank/DDBJ databases">
        <title>The sensing device of the deep-sea amphipod.</title>
        <authorList>
            <person name="Kobayashi H."/>
            <person name="Nagahama T."/>
            <person name="Arai W."/>
            <person name="Sasagawa Y."/>
            <person name="Umeda M."/>
            <person name="Hayashi T."/>
            <person name="Nikaido I."/>
            <person name="Watanabe H."/>
            <person name="Oguri K."/>
            <person name="Kitazato H."/>
            <person name="Fujioka K."/>
            <person name="Kido Y."/>
            <person name="Takami H."/>
        </authorList>
    </citation>
    <scope>NUCLEOTIDE SEQUENCE</scope>
    <source>
        <tissue evidence="3">Whole body</tissue>
    </source>
</reference>
<evidence type="ECO:0000256" key="1">
    <source>
        <dbReference type="SAM" id="MobiDB-lite"/>
    </source>
</evidence>
<dbReference type="InterPro" id="IPR029370">
    <property type="entry name" value="TMEM117"/>
</dbReference>
<evidence type="ECO:0000313" key="3">
    <source>
        <dbReference type="EMBL" id="LAC27708.1"/>
    </source>
</evidence>
<proteinExistence type="evidence at transcript level"/>
<protein>
    <submittedName>
        <fullName evidence="3">Transmembrane protein 117-like</fullName>
    </submittedName>
</protein>
<feature type="compositionally biased region" description="Polar residues" evidence="1">
    <location>
        <begin position="275"/>
        <end position="293"/>
    </location>
</feature>
<evidence type="ECO:0000256" key="2">
    <source>
        <dbReference type="SAM" id="Phobius"/>
    </source>
</evidence>
<dbReference type="GO" id="GO:0070059">
    <property type="term" value="P:intrinsic apoptotic signaling pathway in response to endoplasmic reticulum stress"/>
    <property type="evidence" value="ECO:0007669"/>
    <property type="project" value="TreeGrafter"/>
</dbReference>
<feature type="region of interest" description="Disordered" evidence="1">
    <location>
        <begin position="273"/>
        <end position="335"/>
    </location>
</feature>
<accession>A0A6A7G8X7</accession>
<dbReference type="PANTHER" id="PTHR31226:SF1">
    <property type="entry name" value="TRANSMEMBRANE PROTEIN 117"/>
    <property type="match status" value="1"/>
</dbReference>